<keyword evidence="2" id="KW-1185">Reference proteome</keyword>
<gene>
    <name evidence="1" type="ORF">MTR67_038405</name>
</gene>
<evidence type="ECO:0000313" key="2">
    <source>
        <dbReference type="Proteomes" id="UP001234989"/>
    </source>
</evidence>
<organism evidence="1 2">
    <name type="scientific">Solanum verrucosum</name>
    <dbReference type="NCBI Taxonomy" id="315347"/>
    <lineage>
        <taxon>Eukaryota</taxon>
        <taxon>Viridiplantae</taxon>
        <taxon>Streptophyta</taxon>
        <taxon>Embryophyta</taxon>
        <taxon>Tracheophyta</taxon>
        <taxon>Spermatophyta</taxon>
        <taxon>Magnoliopsida</taxon>
        <taxon>eudicotyledons</taxon>
        <taxon>Gunneridae</taxon>
        <taxon>Pentapetalae</taxon>
        <taxon>asterids</taxon>
        <taxon>lamiids</taxon>
        <taxon>Solanales</taxon>
        <taxon>Solanaceae</taxon>
        <taxon>Solanoideae</taxon>
        <taxon>Solaneae</taxon>
        <taxon>Solanum</taxon>
    </lineage>
</organism>
<proteinExistence type="predicted"/>
<accession>A0AAF0ZPM4</accession>
<dbReference type="AlphaFoldDB" id="A0AAF0ZPM4"/>
<protein>
    <submittedName>
        <fullName evidence="1">Uncharacterized protein</fullName>
    </submittedName>
</protein>
<reference evidence="1" key="1">
    <citation type="submission" date="2023-08" db="EMBL/GenBank/DDBJ databases">
        <title>A de novo genome assembly of Solanum verrucosum Schlechtendal, a Mexican diploid species geographically isolated from the other diploid A-genome species in potato relatives.</title>
        <authorList>
            <person name="Hosaka K."/>
        </authorList>
    </citation>
    <scope>NUCLEOTIDE SEQUENCE</scope>
    <source>
        <tissue evidence="1">Young leaves</tissue>
    </source>
</reference>
<sequence length="151" mass="17353">MFLAYQRQESIIQKIIKADKDICMISIEEPFVGQSLSRISPSILSAAQRDGCRGTQQTELLPLHSPLIAESFFTWRIGRGEIFSMLTHTQRNGRRLTNYRFSKSDEVDNITSSQGKTIGLGLSIILTLRLPQVLDKLDQNMRRDLHQINYW</sequence>
<name>A0AAF0ZPM4_SOLVR</name>
<dbReference type="EMBL" id="CP133620">
    <property type="protein sequence ID" value="WMV45020.1"/>
    <property type="molecule type" value="Genomic_DNA"/>
</dbReference>
<evidence type="ECO:0000313" key="1">
    <source>
        <dbReference type="EMBL" id="WMV45020.1"/>
    </source>
</evidence>
<dbReference type="Proteomes" id="UP001234989">
    <property type="component" value="Chromosome 9"/>
</dbReference>